<dbReference type="Pfam" id="PF11193">
    <property type="entry name" value="DUF2812"/>
    <property type="match status" value="1"/>
</dbReference>
<dbReference type="AlphaFoldDB" id="A0A4V3RLH2"/>
<proteinExistence type="predicted"/>
<keyword evidence="1" id="KW-0472">Membrane</keyword>
<protein>
    <submittedName>
        <fullName evidence="2">DUF2812 domain-containing protein</fullName>
    </submittedName>
</protein>
<reference evidence="2 3" key="1">
    <citation type="submission" date="2019-04" db="EMBL/GenBank/DDBJ databases">
        <title>Microbes associate with the intestines of laboratory mice.</title>
        <authorList>
            <person name="Navarre W."/>
            <person name="Wong E."/>
            <person name="Huang K."/>
            <person name="Tropini C."/>
            <person name="Ng K."/>
            <person name="Yu B."/>
        </authorList>
    </citation>
    <scope>NUCLEOTIDE SEQUENCE [LARGE SCALE GENOMIC DNA]</scope>
    <source>
        <strain evidence="2 3">NM50_B9-20</strain>
    </source>
</reference>
<name>A0A4V3RLH2_9CLOT</name>
<accession>A0A4V3RLH2</accession>
<comment type="caution">
    <text evidence="2">The sequence shown here is derived from an EMBL/GenBank/DDBJ whole genome shotgun (WGS) entry which is preliminary data.</text>
</comment>
<feature type="transmembrane region" description="Helical" evidence="1">
    <location>
        <begin position="264"/>
        <end position="284"/>
    </location>
</feature>
<organism evidence="2 3">
    <name type="scientific">Clostridium sartagoforme</name>
    <dbReference type="NCBI Taxonomy" id="84031"/>
    <lineage>
        <taxon>Bacteria</taxon>
        <taxon>Bacillati</taxon>
        <taxon>Bacillota</taxon>
        <taxon>Clostridia</taxon>
        <taxon>Eubacteriales</taxon>
        <taxon>Clostridiaceae</taxon>
        <taxon>Clostridium</taxon>
    </lineage>
</organism>
<dbReference type="Proteomes" id="UP000306888">
    <property type="component" value="Unassembled WGS sequence"/>
</dbReference>
<keyword evidence="1" id="KW-1133">Transmembrane helix</keyword>
<dbReference type="OrthoDB" id="1650893at2"/>
<dbReference type="EMBL" id="SRYR01000001">
    <property type="protein sequence ID" value="TGY43720.1"/>
    <property type="molecule type" value="Genomic_DNA"/>
</dbReference>
<dbReference type="RefSeq" id="WP_136004326.1">
    <property type="nucleotide sequence ID" value="NZ_SRYR01000001.1"/>
</dbReference>
<evidence type="ECO:0000313" key="3">
    <source>
        <dbReference type="Proteomes" id="UP000306888"/>
    </source>
</evidence>
<keyword evidence="3" id="KW-1185">Reference proteome</keyword>
<feature type="transmembrane region" description="Helical" evidence="1">
    <location>
        <begin position="204"/>
        <end position="226"/>
    </location>
</feature>
<keyword evidence="1" id="KW-0812">Transmembrane</keyword>
<feature type="transmembrane region" description="Helical" evidence="1">
    <location>
        <begin position="232"/>
        <end position="252"/>
    </location>
</feature>
<evidence type="ECO:0000256" key="1">
    <source>
        <dbReference type="SAM" id="Phobius"/>
    </source>
</evidence>
<feature type="transmembrane region" description="Helical" evidence="1">
    <location>
        <begin position="161"/>
        <end position="183"/>
    </location>
</feature>
<dbReference type="InterPro" id="IPR021359">
    <property type="entry name" value="DUF2812"/>
</dbReference>
<evidence type="ECO:0000313" key="2">
    <source>
        <dbReference type="EMBL" id="TGY43720.1"/>
    </source>
</evidence>
<gene>
    <name evidence="2" type="ORF">E5347_02590</name>
</gene>
<feature type="transmembrane region" description="Helical" evidence="1">
    <location>
        <begin position="128"/>
        <end position="146"/>
    </location>
</feature>
<sequence>MGINNKKVVVLDFYAYEISSLICYLEEMAKKGWLLESISSMYAKFKKIEPKNIKYTIDIIGKISTYEVLDEESLKEYRDKKESEGWKFLYDYNNMQIFYSEYNNEEFLVTSKDQWKVKEIFKNSLFEVFIRMLPILFLAFNQYISIFRRDGIDIFIDNDRILGLLFVIVYLLIHLVDLVRVFKFKVSPYKISTSSIWIKFKSRVMALIFLMLFIYLIVSIIKLNFIDNRAGIVVLLGVIVIGATMAFVYYLANINNKNIKKNTTIASLLIVIVSIALIINNFIVENDSKNTNNSVDRKEHSLSLNDFNDELISDKDLFIDESSSFLASKIFYNAYGKNMQLSYELFESDYEWITKLNFNRVMKWFENQGIKYNEIKTNLPEDIKVLVNEKGSNYFLVSSTKMIELIGVEDIKDKEDFFNTVYEKIFTL</sequence>